<gene>
    <name evidence="2" type="ORF">BJ987_004585</name>
</gene>
<dbReference type="Gene3D" id="3.30.750.24">
    <property type="entry name" value="STAS domain"/>
    <property type="match status" value="1"/>
</dbReference>
<dbReference type="InterPro" id="IPR002645">
    <property type="entry name" value="STAS_dom"/>
</dbReference>
<dbReference type="SUPFAM" id="SSF52091">
    <property type="entry name" value="SpoIIaa-like"/>
    <property type="match status" value="1"/>
</dbReference>
<dbReference type="RefSeq" id="WP_209893676.1">
    <property type="nucleotide sequence ID" value="NZ_JAGGMR010000001.1"/>
</dbReference>
<name>A0ABS4QIZ6_9NOCA</name>
<protein>
    <submittedName>
        <fullName evidence="2">Anti-anti-sigma factor</fullName>
    </submittedName>
</protein>
<evidence type="ECO:0000313" key="2">
    <source>
        <dbReference type="EMBL" id="MBP2191684.1"/>
    </source>
</evidence>
<keyword evidence="3" id="KW-1185">Reference proteome</keyword>
<comment type="caution">
    <text evidence="2">The sequence shown here is derived from an EMBL/GenBank/DDBJ whole genome shotgun (WGS) entry which is preliminary data.</text>
</comment>
<dbReference type="PANTHER" id="PTHR33495:SF2">
    <property type="entry name" value="ANTI-SIGMA FACTOR ANTAGONIST TM_1081-RELATED"/>
    <property type="match status" value="1"/>
</dbReference>
<organism evidence="2 3">
    <name type="scientific">Nocardia goodfellowii</name>
    <dbReference type="NCBI Taxonomy" id="882446"/>
    <lineage>
        <taxon>Bacteria</taxon>
        <taxon>Bacillati</taxon>
        <taxon>Actinomycetota</taxon>
        <taxon>Actinomycetes</taxon>
        <taxon>Mycobacteriales</taxon>
        <taxon>Nocardiaceae</taxon>
        <taxon>Nocardia</taxon>
    </lineage>
</organism>
<dbReference type="InterPro" id="IPR036513">
    <property type="entry name" value="STAS_dom_sf"/>
</dbReference>
<dbReference type="PANTHER" id="PTHR33495">
    <property type="entry name" value="ANTI-SIGMA FACTOR ANTAGONIST TM_1081-RELATED-RELATED"/>
    <property type="match status" value="1"/>
</dbReference>
<evidence type="ECO:0000313" key="3">
    <source>
        <dbReference type="Proteomes" id="UP001519325"/>
    </source>
</evidence>
<feature type="domain" description="STAS" evidence="1">
    <location>
        <begin position="47"/>
        <end position="144"/>
    </location>
</feature>
<accession>A0ABS4QIZ6</accession>
<dbReference type="PROSITE" id="PS50801">
    <property type="entry name" value="STAS"/>
    <property type="match status" value="1"/>
</dbReference>
<dbReference type="EMBL" id="JAGGMR010000001">
    <property type="protein sequence ID" value="MBP2191684.1"/>
    <property type="molecule type" value="Genomic_DNA"/>
</dbReference>
<dbReference type="CDD" id="cd07043">
    <property type="entry name" value="STAS_anti-anti-sigma_factors"/>
    <property type="match status" value="1"/>
</dbReference>
<sequence>MPTDAVVLHVGDGAHVSTNGATDDTSTSRFHHSRMWAQRVDRRRRSVVVRVEGELDAAVYPEFRATLDNAIDTGAPAVVIDLRAARFVSLRAAADLGAVRQRAACNGVDLRIVAGRRDVERAFELTGVRPMFGYYPSMRAALDA</sequence>
<reference evidence="2 3" key="1">
    <citation type="submission" date="2021-03" db="EMBL/GenBank/DDBJ databases">
        <title>Sequencing the genomes of 1000 actinobacteria strains.</title>
        <authorList>
            <person name="Klenk H.-P."/>
        </authorList>
    </citation>
    <scope>NUCLEOTIDE SEQUENCE [LARGE SCALE GENOMIC DNA]</scope>
    <source>
        <strain evidence="2 3">DSM 45516</strain>
    </source>
</reference>
<proteinExistence type="predicted"/>
<dbReference type="Pfam" id="PF01740">
    <property type="entry name" value="STAS"/>
    <property type="match status" value="1"/>
</dbReference>
<dbReference type="Proteomes" id="UP001519325">
    <property type="component" value="Unassembled WGS sequence"/>
</dbReference>
<evidence type="ECO:0000259" key="1">
    <source>
        <dbReference type="PROSITE" id="PS50801"/>
    </source>
</evidence>